<dbReference type="PANTHER" id="PTHR47331">
    <property type="entry name" value="PHD-TYPE DOMAIN-CONTAINING PROTEIN"/>
    <property type="match status" value="1"/>
</dbReference>
<dbReference type="PANTHER" id="PTHR47331:SF5">
    <property type="entry name" value="RIBONUCLEASE H"/>
    <property type="match status" value="1"/>
</dbReference>
<evidence type="ECO:0000313" key="3">
    <source>
        <dbReference type="Proteomes" id="UP000478052"/>
    </source>
</evidence>
<dbReference type="EMBL" id="VUJU01014322">
    <property type="protein sequence ID" value="KAF0702325.1"/>
    <property type="molecule type" value="Genomic_DNA"/>
</dbReference>
<evidence type="ECO:0000256" key="1">
    <source>
        <dbReference type="SAM" id="MobiDB-lite"/>
    </source>
</evidence>
<dbReference type="OrthoDB" id="6588711at2759"/>
<reference evidence="2 3" key="1">
    <citation type="submission" date="2019-08" db="EMBL/GenBank/DDBJ databases">
        <title>Whole genome of Aphis craccivora.</title>
        <authorList>
            <person name="Voronova N.V."/>
            <person name="Shulinski R.S."/>
            <person name="Bandarenka Y.V."/>
            <person name="Zhorov D.G."/>
            <person name="Warner D."/>
        </authorList>
    </citation>
    <scope>NUCLEOTIDE SEQUENCE [LARGE SCALE GENOMIC DNA]</scope>
    <source>
        <strain evidence="2">180601</strain>
        <tissue evidence="2">Whole Body</tissue>
    </source>
</reference>
<name>A0A6G0VMY8_APHCR</name>
<sequence length="405" mass="45484">MAKSEKIFKRADSINTSASPSNVGGNAHICIKNDNTASINPNVNSIVKLAPLEIPQFSGAYTEWAAYHDIFSALVYNNDKISDIQKFFYLRSSLSGDAESVIRCLQTTADNYNAAWNSLIQRYDNKKVLIQVHTQAIFDLEPIKKESSSQLRKLVDALSGHMKALESLGERPSQWGALLMHLVVSKLDAKTMREWEISSTAEVSSISNLTNFLQSRFRVLEAVETSQQINSLQENNRMATCTIKKKRSSVFAATSEIKCYFCKQAHTIYRCPSFLGLTMGDRIKRIIELKLCKICLRSHEGERCQSRRCTICARPHNGLLHLSRSEKPVKQTASHTNEVIDRDDGKEGENNNATAVSVSAYAYHKNNNSQILLSTATVIVYNVDRKPIQCRDVRELSGNHVTDFN</sequence>
<evidence type="ECO:0000313" key="2">
    <source>
        <dbReference type="EMBL" id="KAF0702325.1"/>
    </source>
</evidence>
<protein>
    <submittedName>
        <fullName evidence="2">DUF1758 domain-containing protein</fullName>
    </submittedName>
</protein>
<dbReference type="AlphaFoldDB" id="A0A6G0VMY8"/>
<feature type="compositionally biased region" description="Basic and acidic residues" evidence="1">
    <location>
        <begin position="338"/>
        <end position="349"/>
    </location>
</feature>
<organism evidence="2 3">
    <name type="scientific">Aphis craccivora</name>
    <name type="common">Cowpea aphid</name>
    <dbReference type="NCBI Taxonomy" id="307492"/>
    <lineage>
        <taxon>Eukaryota</taxon>
        <taxon>Metazoa</taxon>
        <taxon>Ecdysozoa</taxon>
        <taxon>Arthropoda</taxon>
        <taxon>Hexapoda</taxon>
        <taxon>Insecta</taxon>
        <taxon>Pterygota</taxon>
        <taxon>Neoptera</taxon>
        <taxon>Paraneoptera</taxon>
        <taxon>Hemiptera</taxon>
        <taxon>Sternorrhyncha</taxon>
        <taxon>Aphidomorpha</taxon>
        <taxon>Aphidoidea</taxon>
        <taxon>Aphididae</taxon>
        <taxon>Aphidini</taxon>
        <taxon>Aphis</taxon>
        <taxon>Aphis</taxon>
    </lineage>
</organism>
<accession>A0A6G0VMY8</accession>
<dbReference type="InterPro" id="IPR005312">
    <property type="entry name" value="DUF1759"/>
</dbReference>
<feature type="region of interest" description="Disordered" evidence="1">
    <location>
        <begin position="330"/>
        <end position="351"/>
    </location>
</feature>
<keyword evidence="3" id="KW-1185">Reference proteome</keyword>
<proteinExistence type="predicted"/>
<comment type="caution">
    <text evidence="2">The sequence shown here is derived from an EMBL/GenBank/DDBJ whole genome shotgun (WGS) entry which is preliminary data.</text>
</comment>
<gene>
    <name evidence="2" type="ORF">FWK35_00036728</name>
</gene>
<dbReference type="Proteomes" id="UP000478052">
    <property type="component" value="Unassembled WGS sequence"/>
</dbReference>
<dbReference type="Pfam" id="PF03564">
    <property type="entry name" value="DUF1759"/>
    <property type="match status" value="1"/>
</dbReference>